<evidence type="ECO:0000256" key="4">
    <source>
        <dbReference type="ARBA" id="ARBA00022679"/>
    </source>
</evidence>
<dbReference type="Pfam" id="PF19279">
    <property type="entry name" value="YegS_C"/>
    <property type="match status" value="1"/>
</dbReference>
<evidence type="ECO:0000256" key="1">
    <source>
        <dbReference type="ARBA" id="ARBA00001946"/>
    </source>
</evidence>
<keyword evidence="10" id="KW-0443">Lipid metabolism</keyword>
<dbReference type="InterPro" id="IPR016064">
    <property type="entry name" value="NAD/diacylglycerol_kinase_sf"/>
</dbReference>
<dbReference type="Gene3D" id="3.40.50.10330">
    <property type="entry name" value="Probable inorganic polyphosphate/atp-NAD kinase, domain 1"/>
    <property type="match status" value="1"/>
</dbReference>
<dbReference type="PANTHER" id="PTHR12358">
    <property type="entry name" value="SPHINGOSINE KINASE"/>
    <property type="match status" value="1"/>
</dbReference>
<dbReference type="InterPro" id="IPR017438">
    <property type="entry name" value="ATP-NAD_kinase_N"/>
</dbReference>
<dbReference type="SUPFAM" id="SSF111331">
    <property type="entry name" value="NAD kinase/diacylglycerol kinase-like"/>
    <property type="match status" value="1"/>
</dbReference>
<evidence type="ECO:0000256" key="9">
    <source>
        <dbReference type="ARBA" id="ARBA00022842"/>
    </source>
</evidence>
<name>A0A7K3LW86_9ACTN</name>
<dbReference type="Gene3D" id="2.60.200.40">
    <property type="match status" value="1"/>
</dbReference>
<dbReference type="Proteomes" id="UP000466307">
    <property type="component" value="Unassembled WGS sequence"/>
</dbReference>
<organism evidence="14 15">
    <name type="scientific">Gordonia desulfuricans</name>
    <dbReference type="NCBI Taxonomy" id="89051"/>
    <lineage>
        <taxon>Bacteria</taxon>
        <taxon>Bacillati</taxon>
        <taxon>Actinomycetota</taxon>
        <taxon>Actinomycetes</taxon>
        <taxon>Mycobacteriales</taxon>
        <taxon>Gordoniaceae</taxon>
        <taxon>Gordonia</taxon>
    </lineage>
</organism>
<dbReference type="InterPro" id="IPR005218">
    <property type="entry name" value="Diacylglycerol/lipid_kinase"/>
</dbReference>
<comment type="caution">
    <text evidence="14">The sequence shown here is derived from an EMBL/GenBank/DDBJ whole genome shotgun (WGS) entry which is preliminary data.</text>
</comment>
<dbReference type="EMBL" id="JAADZU010000135">
    <property type="protein sequence ID" value="NDK92545.1"/>
    <property type="molecule type" value="Genomic_DNA"/>
</dbReference>
<comment type="cofactor">
    <cofactor evidence="1">
        <name>Mg(2+)</name>
        <dbReference type="ChEBI" id="CHEBI:18420"/>
    </cofactor>
</comment>
<reference evidence="14 15" key="1">
    <citation type="submission" date="2020-01" db="EMBL/GenBank/DDBJ databases">
        <title>Investigation of new actinobacteria for the biodesulphurisation of diesel fuel.</title>
        <authorList>
            <person name="Athi Narayanan S.M."/>
        </authorList>
    </citation>
    <scope>NUCLEOTIDE SEQUENCE [LARGE SCALE GENOMIC DNA]</scope>
    <source>
        <strain evidence="14 15">213E</strain>
    </source>
</reference>
<dbReference type="AlphaFoldDB" id="A0A7K3LW86"/>
<keyword evidence="4" id="KW-0808">Transferase</keyword>
<evidence type="ECO:0000256" key="10">
    <source>
        <dbReference type="ARBA" id="ARBA00023098"/>
    </source>
</evidence>
<dbReference type="SMART" id="SM00046">
    <property type="entry name" value="DAGKc"/>
    <property type="match status" value="1"/>
</dbReference>
<dbReference type="GO" id="GO:0046872">
    <property type="term" value="F:metal ion binding"/>
    <property type="evidence" value="ECO:0007669"/>
    <property type="project" value="UniProtKB-KW"/>
</dbReference>
<evidence type="ECO:0000313" key="15">
    <source>
        <dbReference type="Proteomes" id="UP000466307"/>
    </source>
</evidence>
<keyword evidence="6" id="KW-0547">Nucleotide-binding</keyword>
<evidence type="ECO:0000313" key="14">
    <source>
        <dbReference type="EMBL" id="NDK92545.1"/>
    </source>
</evidence>
<comment type="similarity">
    <text evidence="2">Belongs to the diacylglycerol/lipid kinase family.</text>
</comment>
<keyword evidence="15" id="KW-1185">Reference proteome</keyword>
<dbReference type="InterPro" id="IPR050187">
    <property type="entry name" value="Lipid_Phosphate_FormReg"/>
</dbReference>
<evidence type="ECO:0000259" key="13">
    <source>
        <dbReference type="PROSITE" id="PS50146"/>
    </source>
</evidence>
<keyword evidence="3" id="KW-0444">Lipid biosynthesis</keyword>
<evidence type="ECO:0000256" key="11">
    <source>
        <dbReference type="ARBA" id="ARBA00023209"/>
    </source>
</evidence>
<evidence type="ECO:0000256" key="6">
    <source>
        <dbReference type="ARBA" id="ARBA00022741"/>
    </source>
</evidence>
<dbReference type="GO" id="GO:0005524">
    <property type="term" value="F:ATP binding"/>
    <property type="evidence" value="ECO:0007669"/>
    <property type="project" value="UniProtKB-KW"/>
</dbReference>
<evidence type="ECO:0000256" key="5">
    <source>
        <dbReference type="ARBA" id="ARBA00022723"/>
    </source>
</evidence>
<evidence type="ECO:0000256" key="2">
    <source>
        <dbReference type="ARBA" id="ARBA00005983"/>
    </source>
</evidence>
<dbReference type="NCBIfam" id="TIGR00147">
    <property type="entry name" value="YegS/Rv2252/BmrU family lipid kinase"/>
    <property type="match status" value="1"/>
</dbReference>
<dbReference type="GO" id="GO:0008654">
    <property type="term" value="P:phospholipid biosynthetic process"/>
    <property type="evidence" value="ECO:0007669"/>
    <property type="project" value="UniProtKB-KW"/>
</dbReference>
<keyword evidence="7 14" id="KW-0418">Kinase</keyword>
<keyword evidence="5" id="KW-0479">Metal-binding</keyword>
<gene>
    <name evidence="14" type="ORF">GYA93_23760</name>
</gene>
<dbReference type="Pfam" id="PF00781">
    <property type="entry name" value="DAGK_cat"/>
    <property type="match status" value="1"/>
</dbReference>
<keyword evidence="12" id="KW-1208">Phospholipid metabolism</keyword>
<dbReference type="InterPro" id="IPR001206">
    <property type="entry name" value="Diacylglycerol_kinase_cat_dom"/>
</dbReference>
<evidence type="ECO:0000256" key="3">
    <source>
        <dbReference type="ARBA" id="ARBA00022516"/>
    </source>
</evidence>
<evidence type="ECO:0000256" key="12">
    <source>
        <dbReference type="ARBA" id="ARBA00023264"/>
    </source>
</evidence>
<proteinExistence type="inferred from homology"/>
<dbReference type="GO" id="GO:0005886">
    <property type="term" value="C:plasma membrane"/>
    <property type="evidence" value="ECO:0007669"/>
    <property type="project" value="TreeGrafter"/>
</dbReference>
<sequence>MTVSTTPVDHVTVIANPHSRQGAGRRIAHRAVGALRSLGVGHELVLTADAAHVLEAAGTAARGGTGALAACGGDGTLRLVLEGSFGSGTPIGVIPAGHGNDLARHLDIPIDDPDAAVAVIVAGHRRTVDLGRVTFPDGTSSLFASVAATGFDALVAAKSLRMSWPRGQFRFPIATLRSMNVLDSRHYYVRVDEEHSEHDLMFATIGNANSYGAGMRVTPDASMEDGMLDVTLAGPPRRFARLTMARNLPRMYSGRHIEHSRVTTLRGREVELYCDPPAPVSVDGDVVGHLPAVFEIVPAAVEMLTHPDD</sequence>
<keyword evidence="9" id="KW-0460">Magnesium</keyword>
<accession>A0A7K3LW86</accession>
<keyword evidence="8" id="KW-0067">ATP-binding</keyword>
<dbReference type="PANTHER" id="PTHR12358:SF106">
    <property type="entry name" value="LIPID KINASE YEGS"/>
    <property type="match status" value="1"/>
</dbReference>
<dbReference type="PROSITE" id="PS50146">
    <property type="entry name" value="DAGK"/>
    <property type="match status" value="1"/>
</dbReference>
<dbReference type="GO" id="GO:0004143">
    <property type="term" value="F:ATP-dependent diacylglycerol kinase activity"/>
    <property type="evidence" value="ECO:0007669"/>
    <property type="project" value="TreeGrafter"/>
</dbReference>
<dbReference type="InterPro" id="IPR045540">
    <property type="entry name" value="YegS/DAGK_C"/>
</dbReference>
<evidence type="ECO:0000256" key="7">
    <source>
        <dbReference type="ARBA" id="ARBA00022777"/>
    </source>
</evidence>
<keyword evidence="11" id="KW-0594">Phospholipid biosynthesis</keyword>
<protein>
    <submittedName>
        <fullName evidence="14">YegS/Rv2252/BmrU family lipid kinase</fullName>
    </submittedName>
</protein>
<feature type="domain" description="DAGKc" evidence="13">
    <location>
        <begin position="6"/>
        <end position="137"/>
    </location>
</feature>
<evidence type="ECO:0000256" key="8">
    <source>
        <dbReference type="ARBA" id="ARBA00022840"/>
    </source>
</evidence>